<protein>
    <submittedName>
        <fullName evidence="1">Uncharacterized protein</fullName>
    </submittedName>
</protein>
<evidence type="ECO:0000313" key="1">
    <source>
        <dbReference type="EMBL" id="GGO07539.1"/>
    </source>
</evidence>
<comment type="caution">
    <text evidence="1">The sequence shown here is derived from an EMBL/GenBank/DDBJ whole genome shotgun (WGS) entry which is preliminary data.</text>
</comment>
<dbReference type="Proteomes" id="UP000602381">
    <property type="component" value="Unassembled WGS sequence"/>
</dbReference>
<proteinExistence type="predicted"/>
<reference evidence="2" key="1">
    <citation type="journal article" date="2019" name="Int. J. Syst. Evol. Microbiol.">
        <title>The Global Catalogue of Microorganisms (GCM) 10K type strain sequencing project: providing services to taxonomists for standard genome sequencing and annotation.</title>
        <authorList>
            <consortium name="The Broad Institute Genomics Platform"/>
            <consortium name="The Broad Institute Genome Sequencing Center for Infectious Disease"/>
            <person name="Wu L."/>
            <person name="Ma J."/>
        </authorList>
    </citation>
    <scope>NUCLEOTIDE SEQUENCE [LARGE SCALE GENOMIC DNA]</scope>
    <source>
        <strain evidence="2">JCM 17843</strain>
    </source>
</reference>
<accession>A0ABQ2L9H3</accession>
<evidence type="ECO:0000313" key="2">
    <source>
        <dbReference type="Proteomes" id="UP000602381"/>
    </source>
</evidence>
<sequence length="79" mass="8054">MIVKADTGGNLRPAFAIKAKGNGDICFLGFTLDTGTAHGPNPSNGIFGTVLAIAATKAKAKRHDHAPVEPIIPAPSSCD</sequence>
<name>A0ABQ2L9H3_9PROT</name>
<keyword evidence="2" id="KW-1185">Reference proteome</keyword>
<gene>
    <name evidence="1" type="ORF">GCM10007972_07030</name>
</gene>
<organism evidence="1 2">
    <name type="scientific">Iodidimonas muriae</name>
    <dbReference type="NCBI Taxonomy" id="261467"/>
    <lineage>
        <taxon>Bacteria</taxon>
        <taxon>Pseudomonadati</taxon>
        <taxon>Pseudomonadota</taxon>
        <taxon>Alphaproteobacteria</taxon>
        <taxon>Iodidimonadales</taxon>
        <taxon>Iodidimonadaceae</taxon>
        <taxon>Iodidimonas</taxon>
    </lineage>
</organism>
<dbReference type="EMBL" id="BMOV01000002">
    <property type="protein sequence ID" value="GGO07539.1"/>
    <property type="molecule type" value="Genomic_DNA"/>
</dbReference>